<reference evidence="3" key="1">
    <citation type="journal article" date="2020" name="Stud. Mycol.">
        <title>101 Dothideomycetes genomes: a test case for predicting lifestyles and emergence of pathogens.</title>
        <authorList>
            <person name="Haridas S."/>
            <person name="Albert R."/>
            <person name="Binder M."/>
            <person name="Bloem J."/>
            <person name="Labutti K."/>
            <person name="Salamov A."/>
            <person name="Andreopoulos B."/>
            <person name="Baker S."/>
            <person name="Barry K."/>
            <person name="Bills G."/>
            <person name="Bluhm B."/>
            <person name="Cannon C."/>
            <person name="Castanera R."/>
            <person name="Culley D."/>
            <person name="Daum C."/>
            <person name="Ezra D."/>
            <person name="Gonzalez J."/>
            <person name="Henrissat B."/>
            <person name="Kuo A."/>
            <person name="Liang C."/>
            <person name="Lipzen A."/>
            <person name="Lutzoni F."/>
            <person name="Magnuson J."/>
            <person name="Mondo S."/>
            <person name="Nolan M."/>
            <person name="Ohm R."/>
            <person name="Pangilinan J."/>
            <person name="Park H.-J."/>
            <person name="Ramirez L."/>
            <person name="Alfaro M."/>
            <person name="Sun H."/>
            <person name="Tritt A."/>
            <person name="Yoshinaga Y."/>
            <person name="Zwiers L.-H."/>
            <person name="Turgeon B."/>
            <person name="Goodwin S."/>
            <person name="Spatafora J."/>
            <person name="Crous P."/>
            <person name="Grigoriev I."/>
        </authorList>
    </citation>
    <scope>NUCLEOTIDE SEQUENCE</scope>
    <source>
        <strain evidence="3">CBS 130266</strain>
    </source>
</reference>
<evidence type="ECO:0000256" key="1">
    <source>
        <dbReference type="SAM" id="MobiDB-lite"/>
    </source>
</evidence>
<evidence type="ECO:0000313" key="4">
    <source>
        <dbReference type="Proteomes" id="UP000800235"/>
    </source>
</evidence>
<evidence type="ECO:0000313" key="3">
    <source>
        <dbReference type="EMBL" id="KAF2433629.1"/>
    </source>
</evidence>
<sequence length="1187" mass="127427">MASSRPPSSRNTMSPQRGAAPSQGHHHAGTLSDSLNKLSLTQASRTPLPPSPSIRSPRPEPFRNISSPRPSPSPLRRSTSSMSIDRRASSPALLRKNSTTSLLGDPGSPGLGSRRSSSLLFGHPSSPLSVAMEEVEIATANTIAREHFGKELEGHVSEEAKVNTIVILHDDCYGHRFSRPKTNKGTLSMIVERPERIQASVMGISAAYVRLGERHSGGGYAPDPRRKPPEHLPFKIRKTARTLPLDSPAVTFVHGTKWMEELKMMCDSAGEKLATTAREVERPPKQKNEKDKPILHSGDLYLCKESLAAFEGALGGVCEGVDAVFEGTKSGNGPSQAFVCVRPPGHHCSSDFPSGFCWLNNLHVGIQHAVQAHGLTHAAIIDFDLHHGDGSQAITWAHNTKIAGMPKNTPNSKKTSIGYFSIHDINSYPCEMGDVEKVQMASLCVENAHGQSIWNVHLQPWKTEAEFWELYESRYLALVEKARSFLRHHTARLRAGLNQPPPKAAIFFSAGFDASEHESEGMQRHKVNVPTAFYARFTRDVVALAREEGTGVEGRVISVLEGGYSDKALISGVLSHISGLCHEDEVTVKQEPGVEDGLPNTLINSLSGLTTTEFGQHTYNPKLRYNSEWWHPSNLDTLVHLLNPTSIPPPIIQKKPRAGVYSSPTHASIMKQVDPTKLYRSVSSSHSLSPSRAASPPPPEVDWATAAQELCKLLIPSNRQIHSCTAADLAGTRPKKERLSSIGFEDAAPGPAGRAPSRAGVGTRQLRERSARAKEADVRSVSRTDRRKTIAANELAVDSAVDEEILPIEKMRRMSIGSTVSTASNATVRPTKPVVANGVQVKKTRTSTAAAPIARPASRASSVRPNPVVRVSSGRVAQTKAQIPSAEVPKTNCQVEGDVPKPGPTRLKLTVKSAEDKSAASKISGRKTPAPRATKAAPAARKPAVKGKVVSPPATAGASAPALTATAPLLAPDSNAVDSDSLASGMQGLGINRDAPVPHLPLVGADNMPQYNGQAFSELGTNVGNGNKPSNDPSSPPFQELSSPIAHTNGTFEHDPLSNPHQTWSAPQTDIKWTAPMTPGVALGGGQTNGNGKLTPVVAESQKMPPPQYSQPESQAPPQQQLLDQSQRPVTPRKAPVFTSNGFIPFSPTVRAVDTLVPSIEEPDVKIENESESDIWDVPATPRKTGM</sequence>
<feature type="region of interest" description="Disordered" evidence="1">
    <location>
        <begin position="846"/>
        <end position="867"/>
    </location>
</feature>
<feature type="compositionally biased region" description="Polar residues" evidence="1">
    <location>
        <begin position="31"/>
        <end position="43"/>
    </location>
</feature>
<dbReference type="PANTHER" id="PTHR47558">
    <property type="entry name" value="HISTONE DEACETYLASE HOS3"/>
    <property type="match status" value="1"/>
</dbReference>
<feature type="compositionally biased region" description="Basic and acidic residues" evidence="1">
    <location>
        <begin position="765"/>
        <end position="780"/>
    </location>
</feature>
<evidence type="ECO:0000259" key="2">
    <source>
        <dbReference type="Pfam" id="PF00850"/>
    </source>
</evidence>
<dbReference type="Gene3D" id="3.40.800.20">
    <property type="entry name" value="Histone deacetylase domain"/>
    <property type="match status" value="1"/>
</dbReference>
<name>A0A9P4NWH9_9PEZI</name>
<feature type="compositionally biased region" description="Polar residues" evidence="1">
    <location>
        <begin position="1"/>
        <end position="15"/>
    </location>
</feature>
<accession>A0A9P4NWH9</accession>
<dbReference type="GO" id="GO:0010468">
    <property type="term" value="P:regulation of gene expression"/>
    <property type="evidence" value="ECO:0007669"/>
    <property type="project" value="UniProtKB-ARBA"/>
</dbReference>
<feature type="compositionally biased region" description="Low complexity" evidence="1">
    <location>
        <begin position="62"/>
        <end position="83"/>
    </location>
</feature>
<protein>
    <submittedName>
        <fullName evidence="3">Arginase/deacetylase</fullName>
    </submittedName>
</protein>
<feature type="domain" description="Histone deacetylase" evidence="2">
    <location>
        <begin position="245"/>
        <end position="579"/>
    </location>
</feature>
<feature type="compositionally biased region" description="Polar residues" evidence="1">
    <location>
        <begin position="1040"/>
        <end position="1051"/>
    </location>
</feature>
<feature type="compositionally biased region" description="Low complexity" evidence="1">
    <location>
        <begin position="681"/>
        <end position="694"/>
    </location>
</feature>
<dbReference type="OrthoDB" id="5232919at2759"/>
<feature type="region of interest" description="Disordered" evidence="1">
    <location>
        <begin position="680"/>
        <end position="701"/>
    </location>
</feature>
<gene>
    <name evidence="3" type="ORF">EJ08DRAFT_647307</name>
</gene>
<comment type="caution">
    <text evidence="3">The sequence shown here is derived from an EMBL/GenBank/DDBJ whole genome shotgun (WGS) entry which is preliminary data.</text>
</comment>
<dbReference type="SUPFAM" id="SSF52768">
    <property type="entry name" value="Arginase/deacetylase"/>
    <property type="match status" value="1"/>
</dbReference>
<feature type="region of interest" description="Disordered" evidence="1">
    <location>
        <begin position="911"/>
        <end position="960"/>
    </location>
</feature>
<dbReference type="CDD" id="cd09998">
    <property type="entry name" value="HDAC_Hos3"/>
    <property type="match status" value="1"/>
</dbReference>
<organism evidence="3 4">
    <name type="scientific">Tothia fuscella</name>
    <dbReference type="NCBI Taxonomy" id="1048955"/>
    <lineage>
        <taxon>Eukaryota</taxon>
        <taxon>Fungi</taxon>
        <taxon>Dikarya</taxon>
        <taxon>Ascomycota</taxon>
        <taxon>Pezizomycotina</taxon>
        <taxon>Dothideomycetes</taxon>
        <taxon>Pleosporomycetidae</taxon>
        <taxon>Venturiales</taxon>
        <taxon>Cylindrosympodiaceae</taxon>
        <taxon>Tothia</taxon>
    </lineage>
</organism>
<feature type="compositionally biased region" description="Low complexity" evidence="1">
    <location>
        <begin position="747"/>
        <end position="760"/>
    </location>
</feature>
<dbReference type="AlphaFoldDB" id="A0A9P4NWH9"/>
<dbReference type="InterPro" id="IPR053244">
    <property type="entry name" value="HDAC_HD_type_1"/>
</dbReference>
<feature type="region of interest" description="Disordered" evidence="1">
    <location>
        <begin position="972"/>
        <end position="1065"/>
    </location>
</feature>
<feature type="compositionally biased region" description="Low complexity" evidence="1">
    <location>
        <begin position="926"/>
        <end position="942"/>
    </location>
</feature>
<proteinExistence type="predicted"/>
<dbReference type="GO" id="GO:0005634">
    <property type="term" value="C:nucleus"/>
    <property type="evidence" value="ECO:0007669"/>
    <property type="project" value="TreeGrafter"/>
</dbReference>
<feature type="compositionally biased region" description="Polar residues" evidence="1">
    <location>
        <begin position="1009"/>
        <end position="1033"/>
    </location>
</feature>
<dbReference type="InterPro" id="IPR000286">
    <property type="entry name" value="HDACs"/>
</dbReference>
<dbReference type="EMBL" id="MU007020">
    <property type="protein sequence ID" value="KAF2433629.1"/>
    <property type="molecule type" value="Genomic_DNA"/>
</dbReference>
<dbReference type="InterPro" id="IPR037138">
    <property type="entry name" value="His_deacetylse_dom_sf"/>
</dbReference>
<feature type="compositionally biased region" description="Low complexity" evidence="1">
    <location>
        <begin position="1110"/>
        <end position="1121"/>
    </location>
</feature>
<dbReference type="Proteomes" id="UP000800235">
    <property type="component" value="Unassembled WGS sequence"/>
</dbReference>
<dbReference type="PRINTS" id="PR01270">
    <property type="entry name" value="HDASUPER"/>
</dbReference>
<feature type="region of interest" description="Disordered" evidence="1">
    <location>
        <begin position="743"/>
        <end position="780"/>
    </location>
</feature>
<keyword evidence="4" id="KW-1185">Reference proteome</keyword>
<feature type="region of interest" description="Disordered" evidence="1">
    <location>
        <begin position="1080"/>
        <end position="1141"/>
    </location>
</feature>
<dbReference type="Pfam" id="PF00850">
    <property type="entry name" value="Hist_deacetyl"/>
    <property type="match status" value="1"/>
</dbReference>
<feature type="compositionally biased region" description="Low complexity" evidence="1">
    <location>
        <begin position="101"/>
        <end position="119"/>
    </location>
</feature>
<dbReference type="GO" id="GO:0004407">
    <property type="term" value="F:histone deacetylase activity"/>
    <property type="evidence" value="ECO:0007669"/>
    <property type="project" value="TreeGrafter"/>
</dbReference>
<dbReference type="PANTHER" id="PTHR47558:SF1">
    <property type="entry name" value="HISTONE DEACETYLASE HOS3"/>
    <property type="match status" value="1"/>
</dbReference>
<dbReference type="InterPro" id="IPR023696">
    <property type="entry name" value="Ureohydrolase_dom_sf"/>
</dbReference>
<feature type="region of interest" description="Disordered" evidence="1">
    <location>
        <begin position="1"/>
        <end position="119"/>
    </location>
</feature>
<feature type="region of interest" description="Disordered" evidence="1">
    <location>
        <begin position="1164"/>
        <end position="1187"/>
    </location>
</feature>
<dbReference type="FunFam" id="3.40.800.20:FF:000011">
    <property type="entry name" value="Histone deacetylase HOS3"/>
    <property type="match status" value="1"/>
</dbReference>
<dbReference type="InterPro" id="IPR023801">
    <property type="entry name" value="His_deacetylse_dom"/>
</dbReference>